<dbReference type="REBASE" id="24514">
    <property type="entry name" value="S.XboSSORF1413P"/>
</dbReference>
<sequence length="407" mass="45643">MSWPQAKLDDVISFIRGVTFKPDDLVEPLSSNSTVVMRTKNVQVEGLEQSDLIAIPSELVKRKEQALCEGDILISSANSWELVGKASYVPKLNYQATAGGFISIVRAKQRVIDSRYLYHWISSPSTQHRIRHCGRQTTNISNLDVGRFKDLEIPLPPLTEQKRIAAILDKAGAIRRKRQQAIQLANEFLRAVFLDMFGDPVTNPKGWEVRPLVDGIKSIISGWSAKGESYPCNEGEYGVLKISAVTSGKFNPQENKFVYEKDIPADKKLVFPKKGDLLFSRANTRDLVAATCIVPKDNNNVFLPDKLWNVKTSENILLPEYLNYLIWEPRFKGKLTSQATGTSGSMLNISKGKFETTDAIFPDLPLQKKFRSIYWRVQKYIDSLNASLDGCDASFSSLSQKAFSGEI</sequence>
<dbReference type="STRING" id="406818.XBJ1_1412"/>
<keyword evidence="2" id="KW-0680">Restriction system</keyword>
<protein>
    <submittedName>
        <fullName evidence="5">Putative restriction-modification system specificity determinant</fullName>
    </submittedName>
</protein>
<evidence type="ECO:0000256" key="2">
    <source>
        <dbReference type="ARBA" id="ARBA00022747"/>
    </source>
</evidence>
<comment type="similarity">
    <text evidence="1">Belongs to the type-I restriction system S methylase family.</text>
</comment>
<dbReference type="Proteomes" id="UP000002045">
    <property type="component" value="Chromosome"/>
</dbReference>
<dbReference type="HOGENOM" id="CLU_021095_10_1_6"/>
<proteinExistence type="inferred from homology"/>
<dbReference type="InterPro" id="IPR052021">
    <property type="entry name" value="Type-I_RS_S_subunit"/>
</dbReference>
<dbReference type="InterPro" id="IPR044946">
    <property type="entry name" value="Restrct_endonuc_typeI_TRD_sf"/>
</dbReference>
<evidence type="ECO:0000313" key="5">
    <source>
        <dbReference type="EMBL" id="CBJ80545.1"/>
    </source>
</evidence>
<dbReference type="GO" id="GO:0003677">
    <property type="term" value="F:DNA binding"/>
    <property type="evidence" value="ECO:0007669"/>
    <property type="project" value="UniProtKB-KW"/>
</dbReference>
<keyword evidence="3" id="KW-0238">DNA-binding</keyword>
<reference evidence="5" key="1">
    <citation type="journal article" date="2011" name="PLoS ONE">
        <title>The entomopathogenic bacterial endosymbionts xenorhabdus and photorhabdus: convergent lifestyles from divergent genomes.</title>
        <authorList>
            <person name="Chaston J.M."/>
            <person name="Suen G."/>
            <person name="Tucker S.L."/>
            <person name="Andersen A.W."/>
            <person name="Bhasin A."/>
            <person name="Bode E."/>
            <person name="Bode H.B."/>
            <person name="Brachmann A.O."/>
            <person name="Cowles C.E."/>
            <person name="Cowles K.N."/>
            <person name="Darby C."/>
            <person name="de Leon L."/>
            <person name="Drace K."/>
            <person name="Du Z."/>
            <person name="Givaudan A."/>
            <person name="Herbert Tran E.E."/>
            <person name="Jewell K.A."/>
            <person name="Knack J.J."/>
            <person name="Krasomil-Osterfeld K.C."/>
            <person name="Kukor R."/>
            <person name="Lanois A."/>
            <person name="Latreille P."/>
            <person name="Leimgruber N.K."/>
            <person name="Lipke C.M."/>
            <person name="Liu R."/>
            <person name="Lu X."/>
            <person name="Martens E.C."/>
            <person name="Marri P.R."/>
            <person name="Medigue C."/>
            <person name="Menard M.L."/>
            <person name="Miller N.M."/>
            <person name="Morales-Soto N."/>
            <person name="Norton S."/>
            <person name="Ogier J.C."/>
            <person name="Orchard S.S."/>
            <person name="Park D."/>
            <person name="Park Y."/>
            <person name="Qurollo B.A."/>
            <person name="Sugar D.R."/>
            <person name="Richards G.R."/>
            <person name="Rouy Z."/>
            <person name="Slominski B."/>
            <person name="Slominski K."/>
            <person name="Snyder H."/>
            <person name="Tjaden B.C."/>
            <person name="van der Hoeven R."/>
            <person name="Welch R.D."/>
            <person name="Wheeler C."/>
            <person name="Xiang B."/>
            <person name="Barbazuk B."/>
            <person name="Gaudriault S."/>
            <person name="Goodner B."/>
            <person name="Slater S.C."/>
            <person name="Forst S."/>
            <person name="Goldman B.S."/>
            <person name="Goodrich-Blair H."/>
        </authorList>
    </citation>
    <scope>NUCLEOTIDE SEQUENCE [LARGE SCALE GENOMIC DNA]</scope>
    <source>
        <strain evidence="5">SS-2004</strain>
    </source>
</reference>
<feature type="domain" description="Type I restriction modification DNA specificity" evidence="4">
    <location>
        <begin position="3"/>
        <end position="182"/>
    </location>
</feature>
<accession>D3V0H1</accession>
<evidence type="ECO:0000256" key="1">
    <source>
        <dbReference type="ARBA" id="ARBA00010923"/>
    </source>
</evidence>
<dbReference type="RefSeq" id="WP_012987941.1">
    <property type="nucleotide sequence ID" value="NC_013892.1"/>
</dbReference>
<dbReference type="EMBL" id="FN667741">
    <property type="protein sequence ID" value="CBJ80545.1"/>
    <property type="molecule type" value="Genomic_DNA"/>
</dbReference>
<evidence type="ECO:0000313" key="6">
    <source>
        <dbReference type="Proteomes" id="UP000002045"/>
    </source>
</evidence>
<name>D3V0H1_XENBS</name>
<dbReference type="eggNOG" id="COG0732">
    <property type="taxonomic scope" value="Bacteria"/>
</dbReference>
<gene>
    <name evidence="5" type="ordered locus">XBJ1_1412</name>
</gene>
<dbReference type="Pfam" id="PF01420">
    <property type="entry name" value="Methylase_S"/>
    <property type="match status" value="1"/>
</dbReference>
<dbReference type="PATRIC" id="fig|406818.4.peg.1273"/>
<dbReference type="KEGG" id="xbo:XBJ1_1412"/>
<dbReference type="AlphaFoldDB" id="D3V0H1"/>
<dbReference type="SUPFAM" id="SSF116734">
    <property type="entry name" value="DNA methylase specificity domain"/>
    <property type="match status" value="2"/>
</dbReference>
<dbReference type="GO" id="GO:0009307">
    <property type="term" value="P:DNA restriction-modification system"/>
    <property type="evidence" value="ECO:0007669"/>
    <property type="project" value="UniProtKB-KW"/>
</dbReference>
<organism evidence="5 6">
    <name type="scientific">Xenorhabdus bovienii (strain SS-2004)</name>
    <name type="common">Xenorhabdus nematophila subsp. bovienii</name>
    <dbReference type="NCBI Taxonomy" id="406818"/>
    <lineage>
        <taxon>Bacteria</taxon>
        <taxon>Pseudomonadati</taxon>
        <taxon>Pseudomonadota</taxon>
        <taxon>Gammaproteobacteria</taxon>
        <taxon>Enterobacterales</taxon>
        <taxon>Morganellaceae</taxon>
        <taxon>Xenorhabdus</taxon>
    </lineage>
</organism>
<evidence type="ECO:0000256" key="3">
    <source>
        <dbReference type="ARBA" id="ARBA00023125"/>
    </source>
</evidence>
<dbReference type="Gene3D" id="3.90.220.20">
    <property type="entry name" value="DNA methylase specificity domains"/>
    <property type="match status" value="2"/>
</dbReference>
<dbReference type="PANTHER" id="PTHR30408">
    <property type="entry name" value="TYPE-1 RESTRICTION ENZYME ECOKI SPECIFICITY PROTEIN"/>
    <property type="match status" value="1"/>
</dbReference>
<dbReference type="PANTHER" id="PTHR30408:SF12">
    <property type="entry name" value="TYPE I RESTRICTION ENZYME MJAVIII SPECIFICITY SUBUNIT"/>
    <property type="match status" value="1"/>
</dbReference>
<dbReference type="InterPro" id="IPR000055">
    <property type="entry name" value="Restrct_endonuc_typeI_TRD"/>
</dbReference>
<dbReference type="CDD" id="cd17252">
    <property type="entry name" value="RMtype1_S_EcoKI-TRD1-CR1_like"/>
    <property type="match status" value="1"/>
</dbReference>
<evidence type="ECO:0000259" key="4">
    <source>
        <dbReference type="Pfam" id="PF01420"/>
    </source>
</evidence>